<evidence type="ECO:0000256" key="8">
    <source>
        <dbReference type="PROSITE-ProRule" id="PRU01360"/>
    </source>
</evidence>
<dbReference type="InterPro" id="IPR039426">
    <property type="entry name" value="TonB-dep_rcpt-like"/>
</dbReference>
<comment type="caution">
    <text evidence="12">The sequence shown here is derived from an EMBL/GenBank/DDBJ whole genome shotgun (WGS) entry which is preliminary data.</text>
</comment>
<keyword evidence="7 8" id="KW-0998">Cell outer membrane</keyword>
<feature type="domain" description="TonB-dependent receptor-like beta-barrel" evidence="10">
    <location>
        <begin position="267"/>
        <end position="705"/>
    </location>
</feature>
<dbReference type="GO" id="GO:0015344">
    <property type="term" value="F:siderophore uptake transmembrane transporter activity"/>
    <property type="evidence" value="ECO:0007669"/>
    <property type="project" value="TreeGrafter"/>
</dbReference>
<feature type="domain" description="TonB-dependent receptor plug" evidence="11">
    <location>
        <begin position="127"/>
        <end position="204"/>
    </location>
</feature>
<dbReference type="Pfam" id="PF07715">
    <property type="entry name" value="Plug"/>
    <property type="match status" value="1"/>
</dbReference>
<accession>A0A7V1PVZ5</accession>
<dbReference type="Gene3D" id="2.170.130.10">
    <property type="entry name" value="TonB-dependent receptor, plug domain"/>
    <property type="match status" value="1"/>
</dbReference>
<dbReference type="GO" id="GO:0009279">
    <property type="term" value="C:cell outer membrane"/>
    <property type="evidence" value="ECO:0007669"/>
    <property type="project" value="UniProtKB-SubCell"/>
</dbReference>
<dbReference type="InterPro" id="IPR012910">
    <property type="entry name" value="Plug_dom"/>
</dbReference>
<dbReference type="AlphaFoldDB" id="A0A7V1PVZ5"/>
<keyword evidence="2 8" id="KW-0813">Transport</keyword>
<keyword evidence="3 8" id="KW-1134">Transmembrane beta strand</keyword>
<evidence type="ECO:0000256" key="5">
    <source>
        <dbReference type="ARBA" id="ARBA00023077"/>
    </source>
</evidence>
<dbReference type="InterPro" id="IPR000531">
    <property type="entry name" value="Beta-barrel_TonB"/>
</dbReference>
<keyword evidence="12" id="KW-0675">Receptor</keyword>
<dbReference type="Gene3D" id="2.40.170.20">
    <property type="entry name" value="TonB-dependent receptor, beta-barrel domain"/>
    <property type="match status" value="1"/>
</dbReference>
<dbReference type="InterPro" id="IPR008969">
    <property type="entry name" value="CarboxyPept-like_regulatory"/>
</dbReference>
<dbReference type="Proteomes" id="UP000886005">
    <property type="component" value="Unassembled WGS sequence"/>
</dbReference>
<keyword evidence="6 8" id="KW-0472">Membrane</keyword>
<comment type="similarity">
    <text evidence="8 9">Belongs to the TonB-dependent receptor family.</text>
</comment>
<dbReference type="PANTHER" id="PTHR30069:SF49">
    <property type="entry name" value="OUTER MEMBRANE PROTEIN C"/>
    <property type="match status" value="1"/>
</dbReference>
<name>A0A7V1PVZ5_CALAY</name>
<evidence type="ECO:0000259" key="10">
    <source>
        <dbReference type="Pfam" id="PF00593"/>
    </source>
</evidence>
<dbReference type="InterPro" id="IPR036942">
    <property type="entry name" value="Beta-barrel_TonB_sf"/>
</dbReference>
<evidence type="ECO:0000256" key="7">
    <source>
        <dbReference type="ARBA" id="ARBA00023237"/>
    </source>
</evidence>
<sequence>MRKIILIFISVILSSGLLYGGQTEIKGLVRDGLSHKPLQGVNIEIKEGNKGSATDDTGHFTLYLSPAAYTLVVSHIGYRTRHIRVDLQGERQQLQIDLQPAVIEQKQAITVYGALNDPLDKNRDKWLNSTDDMMRRFEGVTLMRRANFALEPSIRGLSYGQISTTIDGMKIFHACVDRMDPATSYVEVENLDRLEVSKGAYDLSQSSVGGSLNFVTRDPQSLPGWSSESETGFESASALRRLRGELSWRGRHQALRVSMSLKKADSYYAGDHTLIARSGYSKQNAAVKYMIDLNDRSRLTLNYIGDFARDIGYPALLMDATRTIAHIGSIKYEWNPALSWFPKFNTRIYYNQIRHWMDDYGRDVRQREVMADMYMPMYGVATTYGAIVAATFLPGRDSFLKLTLDYYRLNSFADMKMLSIFPDISPAYIVNIADARLDNLALIADYTIPLTERWRLRSNVRLDYARRDIYDEFGKNALSAFWSDQGSFMEQVLPSGSLALEWRADAENILTWSLAAVQRMPSHMESYSFFIYNLLDGYFYTGNPGLKPEASLQTDMGWKYRGSSLAADFSLFFNHLNNYIAGRWQSPEFKIYENFSGADLYGFEWNGSYHVKALTLAGSLAYTRGYNNALGEPLPYIPPLATTVSFSYTGSGWWLQLRMLHSAAQNRVADKSTREDTTPAFTRLDLRGRYHLGEAWEIKAGVENLLDSYYHEHLSINNLPSPGRNFYLGLNYRWQRSTEN</sequence>
<protein>
    <submittedName>
        <fullName evidence="12">TonB-dependent receptor</fullName>
    </submittedName>
</protein>
<evidence type="ECO:0000259" key="11">
    <source>
        <dbReference type="Pfam" id="PF07715"/>
    </source>
</evidence>
<dbReference type="InterPro" id="IPR037066">
    <property type="entry name" value="Plug_dom_sf"/>
</dbReference>
<keyword evidence="5 9" id="KW-0798">TonB box</keyword>
<dbReference type="PANTHER" id="PTHR30069">
    <property type="entry name" value="TONB-DEPENDENT OUTER MEMBRANE RECEPTOR"/>
    <property type="match status" value="1"/>
</dbReference>
<evidence type="ECO:0000256" key="9">
    <source>
        <dbReference type="RuleBase" id="RU003357"/>
    </source>
</evidence>
<keyword evidence="4 8" id="KW-0812">Transmembrane</keyword>
<evidence type="ECO:0000256" key="6">
    <source>
        <dbReference type="ARBA" id="ARBA00023136"/>
    </source>
</evidence>
<dbReference type="Gene3D" id="2.60.40.1120">
    <property type="entry name" value="Carboxypeptidase-like, regulatory domain"/>
    <property type="match status" value="1"/>
</dbReference>
<dbReference type="PROSITE" id="PS52016">
    <property type="entry name" value="TONB_DEPENDENT_REC_3"/>
    <property type="match status" value="1"/>
</dbReference>
<dbReference type="EMBL" id="DRLD01000351">
    <property type="protein sequence ID" value="HED11506.1"/>
    <property type="molecule type" value="Genomic_DNA"/>
</dbReference>
<evidence type="ECO:0000256" key="2">
    <source>
        <dbReference type="ARBA" id="ARBA00022448"/>
    </source>
</evidence>
<dbReference type="Pfam" id="PF00593">
    <property type="entry name" value="TonB_dep_Rec_b-barrel"/>
    <property type="match status" value="1"/>
</dbReference>
<dbReference type="SUPFAM" id="SSF49464">
    <property type="entry name" value="Carboxypeptidase regulatory domain-like"/>
    <property type="match status" value="1"/>
</dbReference>
<evidence type="ECO:0000256" key="1">
    <source>
        <dbReference type="ARBA" id="ARBA00004571"/>
    </source>
</evidence>
<organism evidence="12">
    <name type="scientific">Caldithrix abyssi</name>
    <dbReference type="NCBI Taxonomy" id="187145"/>
    <lineage>
        <taxon>Bacteria</taxon>
        <taxon>Pseudomonadati</taxon>
        <taxon>Calditrichota</taxon>
        <taxon>Calditrichia</taxon>
        <taxon>Calditrichales</taxon>
        <taxon>Calditrichaceae</taxon>
        <taxon>Caldithrix</taxon>
    </lineage>
</organism>
<dbReference type="GO" id="GO:0044718">
    <property type="term" value="P:siderophore transmembrane transport"/>
    <property type="evidence" value="ECO:0007669"/>
    <property type="project" value="TreeGrafter"/>
</dbReference>
<dbReference type="Pfam" id="PF13715">
    <property type="entry name" value="CarbopepD_reg_2"/>
    <property type="match status" value="1"/>
</dbReference>
<proteinExistence type="inferred from homology"/>
<gene>
    <name evidence="12" type="ORF">ENJ10_12515</name>
</gene>
<evidence type="ECO:0000313" key="12">
    <source>
        <dbReference type="EMBL" id="HED11506.1"/>
    </source>
</evidence>
<evidence type="ECO:0000256" key="4">
    <source>
        <dbReference type="ARBA" id="ARBA00022692"/>
    </source>
</evidence>
<reference evidence="12" key="1">
    <citation type="journal article" date="2020" name="mSystems">
        <title>Genome- and Community-Level Interaction Insights into Carbon Utilization and Element Cycling Functions of Hydrothermarchaeota in Hydrothermal Sediment.</title>
        <authorList>
            <person name="Zhou Z."/>
            <person name="Liu Y."/>
            <person name="Xu W."/>
            <person name="Pan J."/>
            <person name="Luo Z.H."/>
            <person name="Li M."/>
        </authorList>
    </citation>
    <scope>NUCLEOTIDE SEQUENCE [LARGE SCALE GENOMIC DNA]</scope>
    <source>
        <strain evidence="12">HyVt-456</strain>
    </source>
</reference>
<evidence type="ECO:0000256" key="3">
    <source>
        <dbReference type="ARBA" id="ARBA00022452"/>
    </source>
</evidence>
<dbReference type="SUPFAM" id="SSF56935">
    <property type="entry name" value="Porins"/>
    <property type="match status" value="1"/>
</dbReference>
<comment type="subcellular location">
    <subcellularLocation>
        <location evidence="1 8">Cell outer membrane</location>
        <topology evidence="1 8">Multi-pass membrane protein</topology>
    </subcellularLocation>
</comment>